<evidence type="ECO:0000256" key="3">
    <source>
        <dbReference type="ARBA" id="ARBA00022737"/>
    </source>
</evidence>
<keyword evidence="5" id="KW-0206">Cytoskeleton</keyword>
<proteinExistence type="predicted"/>
<feature type="region of interest" description="Disordered" evidence="7">
    <location>
        <begin position="6484"/>
        <end position="6510"/>
    </location>
</feature>
<comment type="subcellular location">
    <subcellularLocation>
        <location evidence="1">Cytoplasm</location>
        <location evidence="1">Cytoskeleton</location>
    </subcellularLocation>
</comment>
<evidence type="ECO:0000256" key="6">
    <source>
        <dbReference type="SAM" id="Coils"/>
    </source>
</evidence>
<feature type="compositionally biased region" description="Basic and acidic residues" evidence="7">
    <location>
        <begin position="1593"/>
        <end position="1605"/>
    </location>
</feature>
<dbReference type="Pfam" id="PF13499">
    <property type="entry name" value="EF-hand_7"/>
    <property type="match status" value="1"/>
</dbReference>
<feature type="coiled-coil region" evidence="6">
    <location>
        <begin position="5510"/>
        <end position="5554"/>
    </location>
</feature>
<feature type="compositionally biased region" description="Basic and acidic residues" evidence="7">
    <location>
        <begin position="2119"/>
        <end position="2142"/>
    </location>
</feature>
<evidence type="ECO:0000256" key="5">
    <source>
        <dbReference type="ARBA" id="ARBA00023212"/>
    </source>
</evidence>
<dbReference type="CDD" id="cd00051">
    <property type="entry name" value="EFh"/>
    <property type="match status" value="1"/>
</dbReference>
<feature type="compositionally biased region" description="Polar residues" evidence="7">
    <location>
        <begin position="2972"/>
        <end position="2997"/>
    </location>
</feature>
<feature type="compositionally biased region" description="Basic and acidic residues" evidence="7">
    <location>
        <begin position="2246"/>
        <end position="2262"/>
    </location>
</feature>
<keyword evidence="4" id="KW-0106">Calcium</keyword>
<dbReference type="GO" id="GO:0005509">
    <property type="term" value="F:calcium ion binding"/>
    <property type="evidence" value="ECO:0007669"/>
    <property type="project" value="InterPro"/>
</dbReference>
<feature type="region of interest" description="Disordered" evidence="7">
    <location>
        <begin position="6549"/>
        <end position="6578"/>
    </location>
</feature>
<reference evidence="12" key="1">
    <citation type="submission" date="2016-04" db="UniProtKB">
        <authorList>
            <consortium name="WormBaseParasite"/>
        </authorList>
    </citation>
    <scope>IDENTIFICATION</scope>
</reference>
<feature type="compositionally biased region" description="Polar residues" evidence="7">
    <location>
        <begin position="2325"/>
        <end position="2335"/>
    </location>
</feature>
<feature type="compositionally biased region" description="Basic and acidic residues" evidence="7">
    <location>
        <begin position="631"/>
        <end position="645"/>
    </location>
</feature>
<feature type="compositionally biased region" description="Basic and acidic residues" evidence="7">
    <location>
        <begin position="833"/>
        <end position="852"/>
    </location>
</feature>
<dbReference type="STRING" id="6216.A0A158QG29"/>
<dbReference type="InterPro" id="IPR011992">
    <property type="entry name" value="EF-hand-dom_pair"/>
</dbReference>
<gene>
    <name evidence="10" type="ORF">HDID_LOCUS9891</name>
</gene>
<feature type="domain" description="EF-hand" evidence="8">
    <location>
        <begin position="6289"/>
        <end position="6324"/>
    </location>
</feature>
<sequence length="6786" mass="752615">TSHDSTAKLSEGFDKVGVERQESCKSELERVNFDLVVSCSESSDKLDVASQEIFLINTSYCESKSSESSNNDSNALDDMAASKLVDMYNSMVICQSDYTETFVSEKDRYFAAISLERNAEKSDVSELEKSAKIFPDETSFVDVLRRNKHEHGEALTITAKSGEIDDLKISEQPKDTETFVPDTDNKPYSAVIGAISLEEAKGKSDICELETFAESVIDEASIVDDSGKSQQEHGEVSSKMSKSVVIDDFRTAELPEYTEAFVPETDRQSCPIASDTRPLEGTTKKSGISEPELSTKIVSNEAPIVGDPKKNKHGNDETSNLLIQRASDDSDFGKKRQEISISLIQQATESLNETDRDLNEINPYLSKSLIKLSVPKSPSLPAIRLLPRIDNDPYFSAREDISASRETSIEPSSDTEYFSAIDCMEDLFVSSDADRRGKTVSDRAGLPKLEYSSSEETLYVNNSDFEEGEDKARGETLEDADVRTTCTDEFDRNFDVPRVSIKSSPDGAYAGNHRIASHEDFESESSDFDKKPVNSGEDLSGRLGHTCSQEFEKASEVKFSGVGVMPFQKDSDDTIPNKEPAWSSKSKEAGSSSNKIAGISCADRDGSSGAGSSTDALRSQVTQVADSSIIGKERDTEDYRGQEHVDNYEVGGRTCQDELVSGEFVAMNFPAEEERLDEVDFPVLKSHNVSDSNKPITDEIAGISCVDALTSRSNKADMGDVKYDLGGSEDDASILKSGTSGHDLNEHEGFCKNKGDTSDITGEIDDLDFLNELASKSEFGSKSPSSVAILESGKITGEEIAKCADIREPDNDSFTGMKGQDLQNNEHDDDETAEKSNVHVAEDSEISPERPAIENLSRINTLRPATAEESVMVFAPSPDNTASSAAPKPRNLEEFVKPSNVLTDSPGKDQQRDEHAKSIPGDLKDKEPSRMADQIAFEDISNEFTKKVSEFEGVGKTLPHGLPGDESNVVSGRRIPDIAGHACTEEFAHRVKLGQDLRSGKYGENLIEDALEIKGKTTEEDELENLSEMENGSDIDNKSRRFTQQTGDEDSSIILMPRTSEKPDKLSDLALKPSSEQNEHAAVKDAELSALERHNQKEEDLYKMSGCIFPQESATKSTAEVPGFGDGKGKGVDANLSQFLLADESDLIYDQGILPGHSSREDPAHVVYLEHELQTGRYGFISIEDTPVIRDQTATEDNEIEFVDDLVRRSTQQVENEGLSANSTSRITNKVGNGLLSEAQSSHQQPGYIAELSSFEGSDKVGEVSGGITNFVLHEQTADQTTADDSRFEDNKRKEEANDLSQGLPGEESNLFHGSGELSGCSRSGDLARVDKLEQGLHYSKYDHNLDEDTSEKRGHFYNVLTDKSHEIKATDEYKLKSPSGESHDARGTEDTLKRPSEYRNREENVRPFESAVEIGEGLSDQTCADIVSSTTVLGSAAPDVANMHARNLVHESEVVSASKDFLRSGEIEETDRKPRNLDDSNVFTTYSGIINDTLDHSDSEEHEGKYLPVTDGLSMKNRSGLSSKAGAEENLIKPPNRSFQVQPVNKETTLHMITYSKEASNSKELNDGYGKVNVVSEIGSPEEIQKSQGGKNNEEKSFGAEKKSVIPNDEGDVDNDVSSSAKSGNVDISTCMADKLSKKKVAGEKSMRKVESSKDNNRKRSRKDLRDQMDTLHVVESISPELSKDQSSENASEPTRDAENEENKEKVKYNHNGKADRNGIEGSNIVDEFPRKSDDEIMTAESLSPGLWDLTGVSCTEEFANKFASASSESHDSGKRCKEGYANNEFSQPTDPCRDINESEFVDEMDLLNVTKSDYDKMYNDPLDEVIIEHTSENLVSNSDILRPETGEEKDKGDLTKTDVGEIKGEFVGAERSGSEFTVLGEQEDDKFTVFGEPRDMLRGVSGLPYTEELGFKFETASEPVDFASISTKENCAIDEARFEVVFGETPRSLSEAAKKLKRLAGKSSQHQVESEVVVPQDIYDEYDKLHILSKFDPLDESNLPFSVLKEKGSLSGLDNIPSTVNEKDSNKIIDGVANIGDILKGKVSEPCRDEFANKSLTQPRDMESTLDQMDSLNITDSNLLGLSKKAPSNRAVGSNNDGLNDKNGIAPPASGYENVEGEPKAEFSENVDEARRVADKDHAAESPVGSQLSAKKRFLSGQEQFIESPSDLYQRVTGLSCSEELPNIFKADSTKSPGYGDIALLNKSSEKLLSETLNVIEKEEIEKEIGKNIKPVYQSSFEGTGANGRDESGSDKGKQNKPEDGVNENFVLAGKICREEFANYSKAGFKGDNEPEYEQGNIEKGGHEFSESPLDVEFVKSTEENFPGQSALHSSSIFPEESGVRKTCELSENSEEFEAGEGIGVEPSNNNNAPNMYHQQVDDGVELPTEIEKSVNILRDMTGRIYYDEFSNKFNAVSRKITDSADRIYDYSEKLLPEVCLTNRKEENDQSESKVTKDAKNSAEAGENLALSGQIYSDEFANRPEFGEIKSSGMVEVPEKECDRQVDSGTVVTYDTTSFADAAETLKLSDHIGNELSDVKKCNIKQGVERPKGDFKVQDEADSKVSVDVKISANACESFRLSGHISSEEFANKSAVGESQSCGMIKIPEISGFSPEGNLSQSVANEKEITEKVDEKVELVGRICSEELASGKRIDGRQLPAERSEISYDIQSQADVKVADDSVSSSLQKDNYLRTPELFRAVDKIYGDGLGDISSTSVLPSSKIVRKSETEFEAGAVDNTSLVAKEGLDVTKEKSLNNDLPRTGERFRLADQICSDELASKSELDARVRTIKRDKEEVSESDYRKLGKTVRDVSKDMDLNPLAVDKDNKSIIEDGIEYENAPISFATKVSKKELEDLGLHLSTFSKVSEDLISGKGAEGGLGTGELLNKSSLSESISPPRPSIFRSFSIPDPIKCRSPEMLSGQNYAQGGDIYSSEEAYPRGFIRSSSASASRSPLPNPEDSQHESSPEDTERLSSCSQLDSSEDQPSVTSPIRYSQSVLERPRPGDLSPIIEEASPMLRRLSRPLSLVLAPTITPLRSEVNNTTLCSGMLKDLEAEVAWISAMQEGLLNDSFISLNDNENQKLLDHYYEINNDLLSHKQSCLALCAKAEQMTSEGINLLPSDLGNVLENKAHEIRSKFGKLTQETASRIRLLTTCLENLEQLTFQLQDSKVWLTTTQQQLNDTLNITDPQPENLSTVQAQIGLVERELLAKQGDFAKNYSSAKTEYATNVGADISNLKESAENVISSVNTAVTWVQNKFNSLAALTREQSTIYSEAASGFNDFSAGLATCHEALDVAEKNFWQSVRKLLAAGVDVNPRSDTSARVPLNTDLITNPAFVRDQAALLFALDPDLSRIMKALENLDEQTINLTEKILPAASISASAIIASVRKPLDSEKSRLSSLTKDLHSIEGELKSLLSTLFSSEKAVEDTLAWLEGSATNGKVEKQSTLSDALHAVNKMQAELSARELGLEFSLRDAKKELQQLEESVASSEAIEMAKRKVDKTQQLVEKCADIKRKLSSSQELLSKLDRDSSLLDKALTDVKVVLESSQADFHALESGRLSKEECNKVLDEMKATKNTKEVEIAKLEDAISKLESKANELGREGDIKAAKEKLSEALGNLAVLEKSVLQAQQECDERFSRQEQFEASRARLIDWIQSLETRLNAGIFAERFTIDETSLHEQLRELDKIESECNSLGIEVAGVVALLKPSDDKLILEAEGLKNRHDKLKKHVAGIRSSASNTLERLETFNRAYAEANVWMTHRLGQISQIHLESADSQEILVLKTKVDRFKENLEAMTPRMHDLEQLGTELLIQKGTGKGSNRIRDHLTDLEKKWRALDTKGKERSSEFADTYSQALALEQCYNDLDNQLTQHSRTFENLSTVPPSKEQLQKLLSLQFGLIRIEPSIHAFEEAAGQFLNSLPASADASDLSSRVNGARSHFHGLMGVIESRLETLQDALADKTEREASKEHEITGEAQETSIEESKEILKSANVDMIESKVDTLKGNKEPSTSEGEKLPSEALSDISAPKSTKISSAEYDASATKFDSVKERVAALQAWLDLESATSDSPIFESGVYPATNSGLTKAVQRAETFLALVKSRRKQLDSLSAEAEDMMNPDVVHEINKFQTQLGDIERRHADKLKILQEIRAKTEPIETDLQAQQLVLDDLESQFQRDLGSNSCLKSLLQDVISHKFPPVGSKIQELKDALSKFGDENPDQSIQSLKQQESELRQRAKRLESSVRRANEGGKDDQEATSNLLTRGDLIKRRLDELEAQLEIARSGGTSLDPDSQERKLNDSNVIIDKLKECEDALKSLKADKKDLPPLPLLDNLMKDLKRRSIRVREATEVASEELRQKTNLAKYLSEQQEILSRSISEAHSSSPLRPRRAPPTPEELDNYREQYLVPLKNQLQAVQKAATALCEQSRPGLGKRALEQDLSATAAEVEDLFTMVDHAKEHIGGESILFNVRFNDARRLENLVQFVHDELESLGVPTPTANAANMEALLDKLTGLRNLLQTHQNGFKRLSEENMEGSDKLIADYYSISAAIGSRIGNISDALNRLKEFNILYEGYLGWLANAEPRLNNLAVDKDPAVTYANRIAELKKLSEECTQQTDNVIQLQTRGTELLGMCSTAETSIIKDKMEHVGSSFTEFFEKVNNALRGLESANDEIYAILESNAFLSDDLPKMESRLRDGESTMDIVNELIKDVKPRAEKLRKALEKIKKKVPDFLFLDLPSQRHGLSVGNLAADNISRFDDLLSETTEASRQGHVLNMQVENACIKLREDEKWLDQAMQRLDSKGQNKPTKEVLNPSEEVIPESSIYNLAVLPAQADQLGRLIGGLNAFREEYSKRQPEIEEHLKEAKRLLEKSLYRDTENDLASTLEGMVKRVIQQNKDVDGLLDSVDARSQQALALSKSLLDDLTNLEGWMSAAESVLDQIPMTPLAVEEESERLRKLHIAAKTLERELDGYKVTLDQASSTVAALSALIAPSEAADLDAKVQRVAERFRRLAKRVRNRSIDLEDAVTNSIDINDRLNILNEALDETRDLAATIGVRLDPPSHDSAPQMPSDFDHSSIPPSTRIQQPVSMRSEYLSGQIAEGRAILDTLERRLPVLKELTSVIEERLAAQSTERTSKVTRGPLSFEEDEQSPIDSSVLFKAQLLQREWLQMHTKVSQRVTNLVDAYRIASEEFWLPLSNFQSDLMALRRSMDSLVTGSSAKYPLEPSTYEMQIEGLQKISEEIKNSNKRLDDLRGVGDKIVELLIEEKARSESEKGILKNEINSSIREVNGIANNLMNTCEQQKVSAKDHLCIAQKLQHDLKSFVNVLEKAEKEFEAVANHTDDILQQIDQLEAWSGSVMPKHEQIENLNWTAGQLMSAACVPEGLLSEGVDGDRLEGKGAEVQDMLTSATSRWSDLNEALNRRRHDLQTELMSLGDFDSALDALIQWIQTVQASVDAITISRGDKKSLDFELARSKMIQANAARRQPDVVRINQEAKAKNKDKFSPKLTRLNQVWEKLKQSLMEKQEKLEEALREAQNFYSQLDELRREYRRLEGKISAPRARLIGGLPDSAKQSLNRCQQLHTAIENLGGQIGNLRSSSAGMLASAGATRDRLVGHLEGLNQQQHQLLAQSQERLMQVQSGFTRVTNFHKDLGDFIQWLTQAERRMSQAPGISYVPSTLQLQLPTQTAMRREIASKREKALTSLDRSMVFIGSHALEQDVLLVKNLLSSAHTRWEKLSQKSADRSRQFAAAYKESRKLSTAWKQLTDWLNEELNTRLQESTWCSVSTQPDVLLHELARHREFQRDLGVHSTNYDAVRRQLIKIMEKAPRDDQIELNRMLSELKFLWNAVCTKSLEKQKVLEEALLRSGQYKDAFVSLLEWINKLDSMLDESEKKGCGGDVETIKQLEEAHQNLLAQLQEREASVTKLQTTAAELLAKCRPESGGDVAELTDSLVMQEQLAGLNAQWMKVQMKAKVRSVNLKVARKNAEEFQKSCQDVFDYCAGAEYALRKIAALPEGDDPRVMDSNEPCSEEDSANSAASAVTSGMAAQETRVCDCLTRGNRILADCKNHSEAAARIRQWMNAVNTRWEEMLDWSQKHEAKLAQLSKEQRERRLTLDALISWLNTTEVILRSERMSSQPTISTGPVSIEVISELSSGSSSRFDTGSIGLEIDTTQVERMLTEVGQVSAELEERKGQRDEVLKHARKVEVVKKRPTSLKGRTPDSGSTEQSLVYASERVKEMCEKWDRVMTIIRARRAALEDRLAHANEVEKLKTFDFDAWRHRYLNWLHVKKARLIDMFYRYDTDRDGRLTRDEFTNAILESRFPTSRLELEIVAGIVDANGDGWIDLKKFNAALRSSTIPKPQYLDLSKLEGNAIEHEAKHQASLCTCHNTYRISKINGNMYRFGDSQKLRLVRILRSNVMVRVGGGWTPLTEFLVKNDPCRAHSDAMSDLTNMAAVASTSPTDDVNAPRELKLIPKNLAASLPQLTPSLSGPRRSHRCHGDDRELSETSRSGEFYIVMPQANSRTNYTADGVRRSSVRGGGRTLQAMMIGRPRKQNSDSSTSFWAANESERRDAGYPEDQTHMMLKFHPRFRDGSSGSVSCTDPGCSGRPSSIPKSLSKLSYPRHLSTSSTLSRSQITRKDSRNTPVRSSLPARASNIQRKSNSSRLSSPSSSCHSLPLAKPPILVDHQDSHPTELRTEDASPPTSLNSSISEFPSERQGPPATSDPNPGANVNNQPQSNSGPLSSILEGDELKALPSIHSEETVESIRSNTQTYPTEDKDRENQ</sequence>
<feature type="compositionally biased region" description="Basic and acidic residues" evidence="7">
    <location>
        <begin position="1642"/>
        <end position="1671"/>
    </location>
</feature>
<dbReference type="WBParaSite" id="HDID_0000989301-mRNA-1">
    <property type="protein sequence ID" value="HDID_0000989301-mRNA-1"/>
    <property type="gene ID" value="HDID_0000989301"/>
</dbReference>
<dbReference type="GO" id="GO:0008017">
    <property type="term" value="F:microtubule binding"/>
    <property type="evidence" value="ECO:0007669"/>
    <property type="project" value="InterPro"/>
</dbReference>
<dbReference type="InterPro" id="IPR003108">
    <property type="entry name" value="GAR_dom"/>
</dbReference>
<feature type="compositionally biased region" description="Polar residues" evidence="7">
    <location>
        <begin position="6768"/>
        <end position="6777"/>
    </location>
</feature>
<dbReference type="SMART" id="SM00150">
    <property type="entry name" value="SPEC"/>
    <property type="match status" value="12"/>
</dbReference>
<feature type="region of interest" description="Disordered" evidence="7">
    <location>
        <begin position="515"/>
        <end position="645"/>
    </location>
</feature>
<evidence type="ECO:0000259" key="8">
    <source>
        <dbReference type="PROSITE" id="PS50222"/>
    </source>
</evidence>
<feature type="region of interest" description="Disordered" evidence="7">
    <location>
        <begin position="266"/>
        <end position="290"/>
    </location>
</feature>
<feature type="compositionally biased region" description="Polar residues" evidence="7">
    <location>
        <begin position="617"/>
        <end position="626"/>
    </location>
</feature>
<feature type="compositionally biased region" description="Basic and acidic residues" evidence="7">
    <location>
        <begin position="1770"/>
        <end position="1780"/>
    </location>
</feature>
<feature type="region of interest" description="Disordered" evidence="7">
    <location>
        <begin position="4226"/>
        <end position="4257"/>
    </location>
</feature>
<feature type="coiled-coil region" evidence="6">
    <location>
        <begin position="4945"/>
        <end position="4979"/>
    </location>
</feature>
<feature type="region of interest" description="Disordered" evidence="7">
    <location>
        <begin position="1766"/>
        <end position="1794"/>
    </location>
</feature>
<feature type="region of interest" description="Disordered" evidence="7">
    <location>
        <begin position="2234"/>
        <end position="2264"/>
    </location>
</feature>
<feature type="compositionally biased region" description="Basic and acidic residues" evidence="7">
    <location>
        <begin position="6569"/>
        <end position="6578"/>
    </location>
</feature>
<feature type="compositionally biased region" description="Low complexity" evidence="7">
    <location>
        <begin position="6663"/>
        <end position="6677"/>
    </location>
</feature>
<dbReference type="InterPro" id="IPR036534">
    <property type="entry name" value="GAR_dom_sf"/>
</dbReference>
<feature type="region of interest" description="Disordered" evidence="7">
    <location>
        <begin position="2085"/>
        <end position="2153"/>
    </location>
</feature>
<feature type="domain" description="GAR" evidence="9">
    <location>
        <begin position="6370"/>
        <end position="6442"/>
    </location>
</feature>
<dbReference type="InterPro" id="IPR018159">
    <property type="entry name" value="Spectrin/alpha-actinin"/>
</dbReference>
<evidence type="ECO:0000256" key="2">
    <source>
        <dbReference type="ARBA" id="ARBA00022490"/>
    </source>
</evidence>
<dbReference type="PROSITE" id="PS00018">
    <property type="entry name" value="EF_HAND_1"/>
    <property type="match status" value="1"/>
</dbReference>
<feature type="region of interest" description="Disordered" evidence="7">
    <location>
        <begin position="4001"/>
        <end position="4025"/>
    </location>
</feature>
<evidence type="ECO:0000256" key="4">
    <source>
        <dbReference type="ARBA" id="ARBA00022837"/>
    </source>
</evidence>
<feature type="region of interest" description="Disordered" evidence="7">
    <location>
        <begin position="2440"/>
        <end position="2461"/>
    </location>
</feature>
<feature type="region of interest" description="Disordered" evidence="7">
    <location>
        <begin position="2285"/>
        <end position="2307"/>
    </location>
</feature>
<dbReference type="Gene3D" id="1.10.238.10">
    <property type="entry name" value="EF-hand"/>
    <property type="match status" value="1"/>
</dbReference>
<feature type="compositionally biased region" description="Polar residues" evidence="7">
    <location>
        <begin position="6704"/>
        <end position="6714"/>
    </location>
</feature>
<feature type="region of interest" description="Disordered" evidence="7">
    <location>
        <begin position="804"/>
        <end position="859"/>
    </location>
</feature>
<name>A0A158QG29_HYMDI</name>
<feature type="coiled-coil region" evidence="6">
    <location>
        <begin position="3569"/>
        <end position="3633"/>
    </location>
</feature>
<dbReference type="Gene3D" id="3.30.920.20">
    <property type="entry name" value="Gas2-like domain"/>
    <property type="match status" value="1"/>
</dbReference>
<evidence type="ECO:0000256" key="7">
    <source>
        <dbReference type="SAM" id="MobiDB-lite"/>
    </source>
</evidence>
<evidence type="ECO:0000256" key="1">
    <source>
        <dbReference type="ARBA" id="ARBA00004245"/>
    </source>
</evidence>
<feature type="compositionally biased region" description="Basic and acidic residues" evidence="7">
    <location>
        <begin position="1695"/>
        <end position="1720"/>
    </location>
</feature>
<feature type="compositionally biased region" description="Basic and acidic residues" evidence="7">
    <location>
        <begin position="1843"/>
        <end position="1859"/>
    </location>
</feature>
<feature type="coiled-coil region" evidence="6">
    <location>
        <begin position="5233"/>
        <end position="5278"/>
    </location>
</feature>
<keyword evidence="6" id="KW-0175">Coiled coil</keyword>
<feature type="region of interest" description="Disordered" evidence="7">
    <location>
        <begin position="6017"/>
        <end position="6041"/>
    </location>
</feature>
<dbReference type="EMBL" id="UYSG01011434">
    <property type="protein sequence ID" value="VDL62310.1"/>
    <property type="molecule type" value="Genomic_DNA"/>
</dbReference>
<feature type="compositionally biased region" description="Basic and acidic residues" evidence="7">
    <location>
        <begin position="906"/>
        <end position="930"/>
    </location>
</feature>
<feature type="region of interest" description="Disordered" evidence="7">
    <location>
        <begin position="2324"/>
        <end position="2369"/>
    </location>
</feature>
<dbReference type="PROSITE" id="PS50222">
    <property type="entry name" value="EF_HAND_2"/>
    <property type="match status" value="1"/>
</dbReference>
<feature type="compositionally biased region" description="Low complexity" evidence="7">
    <location>
        <begin position="6611"/>
        <end position="6636"/>
    </location>
</feature>
<evidence type="ECO:0000313" key="10">
    <source>
        <dbReference type="EMBL" id="VDL62310.1"/>
    </source>
</evidence>
<dbReference type="GO" id="GO:0005856">
    <property type="term" value="C:cytoskeleton"/>
    <property type="evidence" value="ECO:0007669"/>
    <property type="project" value="UniProtKB-SubCell"/>
</dbReference>
<feature type="compositionally biased region" description="Polar residues" evidence="7">
    <location>
        <begin position="6726"/>
        <end position="6745"/>
    </location>
</feature>
<evidence type="ECO:0000313" key="11">
    <source>
        <dbReference type="Proteomes" id="UP000274504"/>
    </source>
</evidence>
<dbReference type="CDD" id="cd00176">
    <property type="entry name" value="SPEC"/>
    <property type="match status" value="7"/>
</dbReference>
<feature type="region of interest" description="Disordered" evidence="7">
    <location>
        <begin position="1371"/>
        <end position="1405"/>
    </location>
</feature>
<feature type="compositionally biased region" description="Acidic residues" evidence="7">
    <location>
        <begin position="1019"/>
        <end position="1033"/>
    </location>
</feature>
<feature type="region of interest" description="Disordered" evidence="7">
    <location>
        <begin position="5057"/>
        <end position="5086"/>
    </location>
</feature>
<dbReference type="PROSITE" id="PS51460">
    <property type="entry name" value="GAR"/>
    <property type="match status" value="1"/>
</dbReference>
<dbReference type="Proteomes" id="UP000274504">
    <property type="component" value="Unassembled WGS sequence"/>
</dbReference>
<feature type="region of interest" description="Disordered" evidence="7">
    <location>
        <begin position="3962"/>
        <end position="3982"/>
    </location>
</feature>
<evidence type="ECO:0000259" key="9">
    <source>
        <dbReference type="PROSITE" id="PS51460"/>
    </source>
</evidence>
<keyword evidence="3" id="KW-0677">Repeat</keyword>
<dbReference type="Pfam" id="PF00435">
    <property type="entry name" value="Spectrin"/>
    <property type="match status" value="2"/>
</dbReference>
<feature type="compositionally biased region" description="Basic and acidic residues" evidence="7">
    <location>
        <begin position="2441"/>
        <end position="2459"/>
    </location>
</feature>
<dbReference type="OrthoDB" id="6283009at2759"/>
<protein>
    <submittedName>
        <fullName evidence="12">CAP-ZIP_m domain-containing protein</fullName>
    </submittedName>
</protein>
<dbReference type="Pfam" id="PF02187">
    <property type="entry name" value="GAS2"/>
    <property type="match status" value="1"/>
</dbReference>
<accession>A0A158QG29</accession>
<organism evidence="12">
    <name type="scientific">Hymenolepis diminuta</name>
    <name type="common">Rat tapeworm</name>
    <dbReference type="NCBI Taxonomy" id="6216"/>
    <lineage>
        <taxon>Eukaryota</taxon>
        <taxon>Metazoa</taxon>
        <taxon>Spiralia</taxon>
        <taxon>Lophotrochozoa</taxon>
        <taxon>Platyhelminthes</taxon>
        <taxon>Cestoda</taxon>
        <taxon>Eucestoda</taxon>
        <taxon>Cyclophyllidea</taxon>
        <taxon>Hymenolepididae</taxon>
        <taxon>Hymenolepis</taxon>
    </lineage>
</organism>
<feature type="compositionally biased region" description="Basic and acidic residues" evidence="7">
    <location>
        <begin position="3962"/>
        <end position="3973"/>
    </location>
</feature>
<feature type="compositionally biased region" description="Polar residues" evidence="7">
    <location>
        <begin position="1617"/>
        <end position="1629"/>
    </location>
</feature>
<feature type="coiled-coil region" evidence="6">
    <location>
        <begin position="3351"/>
        <end position="3411"/>
    </location>
</feature>
<feature type="compositionally biased region" description="Basic and acidic residues" evidence="7">
    <location>
        <begin position="2959"/>
        <end position="2971"/>
    </location>
</feature>
<feature type="region of interest" description="Disordered" evidence="7">
    <location>
        <begin position="4373"/>
        <end position="4393"/>
    </location>
</feature>
<feature type="region of interest" description="Disordered" evidence="7">
    <location>
        <begin position="1017"/>
        <end position="1066"/>
    </location>
</feature>
<feature type="compositionally biased region" description="Basic and acidic residues" evidence="7">
    <location>
        <begin position="4226"/>
        <end position="4252"/>
    </location>
</feature>
<dbReference type="SMART" id="SM00243">
    <property type="entry name" value="GAS2"/>
    <property type="match status" value="1"/>
</dbReference>
<reference evidence="10 11" key="2">
    <citation type="submission" date="2018-11" db="EMBL/GenBank/DDBJ databases">
        <authorList>
            <consortium name="Pathogen Informatics"/>
        </authorList>
    </citation>
    <scope>NUCLEOTIDE SEQUENCE [LARGE SCALE GENOMIC DNA]</scope>
</reference>
<dbReference type="PANTHER" id="PTHR11915">
    <property type="entry name" value="SPECTRIN/FILAMIN RELATED CYTOSKELETAL PROTEIN"/>
    <property type="match status" value="1"/>
</dbReference>
<feature type="region of interest" description="Disordered" evidence="7">
    <location>
        <begin position="2944"/>
        <end position="3007"/>
    </location>
</feature>
<keyword evidence="2" id="KW-0963">Cytoplasm</keyword>
<feature type="region of interest" description="Disordered" evidence="7">
    <location>
        <begin position="6590"/>
        <end position="6786"/>
    </location>
</feature>
<dbReference type="InterPro" id="IPR018247">
    <property type="entry name" value="EF_Hand_1_Ca_BS"/>
</dbReference>
<feature type="region of interest" description="Disordered" evidence="7">
    <location>
        <begin position="875"/>
        <end position="933"/>
    </location>
</feature>
<dbReference type="InterPro" id="IPR002017">
    <property type="entry name" value="Spectrin_repeat"/>
</dbReference>
<feature type="region of interest" description="Disordered" evidence="7">
    <location>
        <begin position="1839"/>
        <end position="1859"/>
    </location>
</feature>
<dbReference type="InterPro" id="IPR002048">
    <property type="entry name" value="EF_hand_dom"/>
</dbReference>
<feature type="compositionally biased region" description="Basic and acidic residues" evidence="7">
    <location>
        <begin position="6688"/>
        <end position="6701"/>
    </location>
</feature>
<feature type="region of interest" description="Disordered" evidence="7">
    <location>
        <begin position="1275"/>
        <end position="1317"/>
    </location>
</feature>
<dbReference type="GO" id="GO:0005886">
    <property type="term" value="C:plasma membrane"/>
    <property type="evidence" value="ECO:0007669"/>
    <property type="project" value="UniProtKB-SubCell"/>
</dbReference>
<dbReference type="Gene3D" id="1.20.58.60">
    <property type="match status" value="12"/>
</dbReference>
<feature type="compositionally biased region" description="Polar residues" evidence="7">
    <location>
        <begin position="5075"/>
        <end position="5086"/>
    </location>
</feature>
<feature type="region of interest" description="Disordered" evidence="7">
    <location>
        <begin position="1581"/>
        <end position="1729"/>
    </location>
</feature>
<dbReference type="SUPFAM" id="SSF46966">
    <property type="entry name" value="Spectrin repeat"/>
    <property type="match status" value="11"/>
</dbReference>
<dbReference type="SUPFAM" id="SSF47473">
    <property type="entry name" value="EF-hand"/>
    <property type="match status" value="1"/>
</dbReference>
<dbReference type="SUPFAM" id="SSF143575">
    <property type="entry name" value="GAS2 domain-like"/>
    <property type="match status" value="1"/>
</dbReference>
<feature type="compositionally biased region" description="Basic and acidic residues" evidence="7">
    <location>
        <begin position="1284"/>
        <end position="1297"/>
    </location>
</feature>
<evidence type="ECO:0000313" key="12">
    <source>
        <dbReference type="WBParaSite" id="HDID_0000989301-mRNA-1"/>
    </source>
</evidence>
<feature type="compositionally biased region" description="Basic and acidic residues" evidence="7">
    <location>
        <begin position="6499"/>
        <end position="6508"/>
    </location>
</feature>